<reference evidence="1 2" key="1">
    <citation type="journal article" date="2020" name="Cell">
        <title>Large-Scale Comparative Analyses of Tick Genomes Elucidate Their Genetic Diversity and Vector Capacities.</title>
        <authorList>
            <consortium name="Tick Genome and Microbiome Consortium (TIGMIC)"/>
            <person name="Jia N."/>
            <person name="Wang J."/>
            <person name="Shi W."/>
            <person name="Du L."/>
            <person name="Sun Y."/>
            <person name="Zhan W."/>
            <person name="Jiang J.F."/>
            <person name="Wang Q."/>
            <person name="Zhang B."/>
            <person name="Ji P."/>
            <person name="Bell-Sakyi L."/>
            <person name="Cui X.M."/>
            <person name="Yuan T.T."/>
            <person name="Jiang B.G."/>
            <person name="Yang W.F."/>
            <person name="Lam T.T."/>
            <person name="Chang Q.C."/>
            <person name="Ding S.J."/>
            <person name="Wang X.J."/>
            <person name="Zhu J.G."/>
            <person name="Ruan X.D."/>
            <person name="Zhao L."/>
            <person name="Wei J.T."/>
            <person name="Ye R.Z."/>
            <person name="Que T.C."/>
            <person name="Du C.H."/>
            <person name="Zhou Y.H."/>
            <person name="Cheng J.X."/>
            <person name="Dai P.F."/>
            <person name="Guo W.B."/>
            <person name="Han X.H."/>
            <person name="Huang E.J."/>
            <person name="Li L.F."/>
            <person name="Wei W."/>
            <person name="Gao Y.C."/>
            <person name="Liu J.Z."/>
            <person name="Shao H.Z."/>
            <person name="Wang X."/>
            <person name="Wang C.C."/>
            <person name="Yang T.C."/>
            <person name="Huo Q.B."/>
            <person name="Li W."/>
            <person name="Chen H.Y."/>
            <person name="Chen S.E."/>
            <person name="Zhou L.G."/>
            <person name="Ni X.B."/>
            <person name="Tian J.H."/>
            <person name="Sheng Y."/>
            <person name="Liu T."/>
            <person name="Pan Y.S."/>
            <person name="Xia L.Y."/>
            <person name="Li J."/>
            <person name="Zhao F."/>
            <person name="Cao W.C."/>
        </authorList>
    </citation>
    <scope>NUCLEOTIDE SEQUENCE [LARGE SCALE GENOMIC DNA]</scope>
    <source>
        <strain evidence="1">Iper-2018</strain>
    </source>
</reference>
<proteinExistence type="predicted"/>
<dbReference type="EMBL" id="JABSTQ010009789">
    <property type="protein sequence ID" value="KAG0425896.1"/>
    <property type="molecule type" value="Genomic_DNA"/>
</dbReference>
<accession>A0AC60PXF9</accession>
<organism evidence="1 2">
    <name type="scientific">Ixodes persulcatus</name>
    <name type="common">Taiga tick</name>
    <dbReference type="NCBI Taxonomy" id="34615"/>
    <lineage>
        <taxon>Eukaryota</taxon>
        <taxon>Metazoa</taxon>
        <taxon>Ecdysozoa</taxon>
        <taxon>Arthropoda</taxon>
        <taxon>Chelicerata</taxon>
        <taxon>Arachnida</taxon>
        <taxon>Acari</taxon>
        <taxon>Parasitiformes</taxon>
        <taxon>Ixodida</taxon>
        <taxon>Ixodoidea</taxon>
        <taxon>Ixodidae</taxon>
        <taxon>Ixodinae</taxon>
        <taxon>Ixodes</taxon>
    </lineage>
</organism>
<keyword evidence="2" id="KW-1185">Reference proteome</keyword>
<comment type="caution">
    <text evidence="1">The sequence shown here is derived from an EMBL/GenBank/DDBJ whole genome shotgun (WGS) entry which is preliminary data.</text>
</comment>
<evidence type="ECO:0000313" key="2">
    <source>
        <dbReference type="Proteomes" id="UP000805193"/>
    </source>
</evidence>
<dbReference type="Proteomes" id="UP000805193">
    <property type="component" value="Unassembled WGS sequence"/>
</dbReference>
<protein>
    <submittedName>
        <fullName evidence="1">Uncharacterized protein</fullName>
    </submittedName>
</protein>
<evidence type="ECO:0000313" key="1">
    <source>
        <dbReference type="EMBL" id="KAG0425896.1"/>
    </source>
</evidence>
<name>A0AC60PXF9_IXOPE</name>
<gene>
    <name evidence="1" type="ORF">HPB47_026963</name>
</gene>
<sequence length="588" mass="66494">MIVTWTTINATDESVVEFGQAGLDQRALGNSTKFQDGGTERRVIFIHRVTLTGLQPGSLYRYHCGSHVGWSPLFSFRAMKSGQQWSPRLAVFGDMGNVNAQSLPFLQEEAQKGTIDAVLHVGDFAYDMDSDNARVGDEFMRQIEPVAAYVPYMTCVGNHENRYNFSNYVNRFSMVDKSGNINNHFFSFDMGPAHIIGLSTEFYFFVEYGITQIANQYKWLEEDLIEATKPENRAKRPWIITMGHRPMYCSNDDRDDCTFSESIVRKGLPVVHLYGLEDLFYKYGVDLEFWAHEHSYERLWPVYDRKVYNGSYDKPYTNPGAPVHIITGSAGCQERLDPFKTNPANWSAVRYKDYGYTVMMVHNGTHLNLKQFSAEKASDLGEMALNVVQAVRVVVLALAVQMPVGGVVYVEPEQIHLSYGVDPTQMIVTWTTFNETHESVVEYGQAGLDQRAVGNNSTKFKDGGTEQRVIFIHRVTLTGLQPGSLYRYHCGSNMGWSSLFFFRAMRSGQQWSPRLAVFGDMGNVNAQSLPYLQEEAQKGTIDAVLHVGDFAYDMDSDNARVGDEFMRQIEPVAAYVPYMTCVGNHENS</sequence>